<dbReference type="PANTHER" id="PTHR43685:SF2">
    <property type="entry name" value="GLYCOSYLTRANSFERASE 2-LIKE DOMAIN-CONTAINING PROTEIN"/>
    <property type="match status" value="1"/>
</dbReference>
<reference evidence="2 3" key="1">
    <citation type="submission" date="2020-08" db="EMBL/GenBank/DDBJ databases">
        <title>Sequencing the genomes of 1000 actinobacteria strains.</title>
        <authorList>
            <person name="Klenk H.-P."/>
        </authorList>
    </citation>
    <scope>NUCLEOTIDE SEQUENCE [LARGE SCALE GENOMIC DNA]</scope>
    <source>
        <strain evidence="2 3">DSM 45362</strain>
    </source>
</reference>
<protein>
    <submittedName>
        <fullName evidence="2">Glycosyltransferase involved in cell wall biosynthesis</fullName>
    </submittedName>
</protein>
<accession>A0A841BV63</accession>
<proteinExistence type="predicted"/>
<keyword evidence="3" id="KW-1185">Reference proteome</keyword>
<name>A0A841BV63_9ACTN</name>
<dbReference type="EMBL" id="JACHMN010000003">
    <property type="protein sequence ID" value="MBB5872084.1"/>
    <property type="molecule type" value="Genomic_DNA"/>
</dbReference>
<dbReference type="AlphaFoldDB" id="A0A841BV63"/>
<evidence type="ECO:0000313" key="3">
    <source>
        <dbReference type="Proteomes" id="UP000587527"/>
    </source>
</evidence>
<dbReference type="InterPro" id="IPR050834">
    <property type="entry name" value="Glycosyltransf_2"/>
</dbReference>
<keyword evidence="2" id="KW-0808">Transferase</keyword>
<gene>
    <name evidence="2" type="ORF">F4553_005518</name>
</gene>
<dbReference type="GO" id="GO:0016740">
    <property type="term" value="F:transferase activity"/>
    <property type="evidence" value="ECO:0007669"/>
    <property type="project" value="UniProtKB-KW"/>
</dbReference>
<comment type="caution">
    <text evidence="2">The sequence shown here is derived from an EMBL/GenBank/DDBJ whole genome shotgun (WGS) entry which is preliminary data.</text>
</comment>
<dbReference type="CDD" id="cd00761">
    <property type="entry name" value="Glyco_tranf_GTA_type"/>
    <property type="match status" value="1"/>
</dbReference>
<dbReference type="Pfam" id="PF00535">
    <property type="entry name" value="Glycos_transf_2"/>
    <property type="match status" value="1"/>
</dbReference>
<sequence>MATLAIGMPVYNRAAYLERTLACLRDQEYADIEVLIADNASTDDTFEVAKAAAKEDPRIRVIQHAENMGAIPNFNYVFHHTTAPYFAWLASDDMFDPRFFARMVAMLDARPDAVCAMSQVQLIDGDDQPIDGVDENVRSDDPDPAVRFADFAGWGHFCQFTFGVTRRSAMLQTGLMPKFWTGDRLYCAELALTGPMLRDQERLYFIRQHLDRATRAMGRKDNSAVNAYLTPNGSRAFVLHYAKELRASIERAPITEAQKRDCRKALNVWALRNWSKLGRSTGRRVLEVMTRK</sequence>
<dbReference type="InterPro" id="IPR029044">
    <property type="entry name" value="Nucleotide-diphossugar_trans"/>
</dbReference>
<evidence type="ECO:0000313" key="2">
    <source>
        <dbReference type="EMBL" id="MBB5872084.1"/>
    </source>
</evidence>
<dbReference type="InterPro" id="IPR001173">
    <property type="entry name" value="Glyco_trans_2-like"/>
</dbReference>
<evidence type="ECO:0000259" key="1">
    <source>
        <dbReference type="Pfam" id="PF00535"/>
    </source>
</evidence>
<organism evidence="2 3">
    <name type="scientific">Allocatelliglobosispora scoriae</name>
    <dbReference type="NCBI Taxonomy" id="643052"/>
    <lineage>
        <taxon>Bacteria</taxon>
        <taxon>Bacillati</taxon>
        <taxon>Actinomycetota</taxon>
        <taxon>Actinomycetes</taxon>
        <taxon>Micromonosporales</taxon>
        <taxon>Micromonosporaceae</taxon>
        <taxon>Allocatelliglobosispora</taxon>
    </lineage>
</organism>
<dbReference type="Gene3D" id="3.90.550.10">
    <property type="entry name" value="Spore Coat Polysaccharide Biosynthesis Protein SpsA, Chain A"/>
    <property type="match status" value="1"/>
</dbReference>
<dbReference type="Proteomes" id="UP000587527">
    <property type="component" value="Unassembled WGS sequence"/>
</dbReference>
<dbReference type="RefSeq" id="WP_184841431.1">
    <property type="nucleotide sequence ID" value="NZ_JACHMN010000003.1"/>
</dbReference>
<feature type="domain" description="Glycosyltransferase 2-like" evidence="1">
    <location>
        <begin position="6"/>
        <end position="123"/>
    </location>
</feature>
<dbReference type="PANTHER" id="PTHR43685">
    <property type="entry name" value="GLYCOSYLTRANSFERASE"/>
    <property type="match status" value="1"/>
</dbReference>
<dbReference type="SUPFAM" id="SSF53448">
    <property type="entry name" value="Nucleotide-diphospho-sugar transferases"/>
    <property type="match status" value="1"/>
</dbReference>